<organism evidence="1 2">
    <name type="scientific">Aspergillus bertholletiae</name>
    <dbReference type="NCBI Taxonomy" id="1226010"/>
    <lineage>
        <taxon>Eukaryota</taxon>
        <taxon>Fungi</taxon>
        <taxon>Dikarya</taxon>
        <taxon>Ascomycota</taxon>
        <taxon>Pezizomycotina</taxon>
        <taxon>Eurotiomycetes</taxon>
        <taxon>Eurotiomycetidae</taxon>
        <taxon>Eurotiales</taxon>
        <taxon>Aspergillaceae</taxon>
        <taxon>Aspergillus</taxon>
        <taxon>Aspergillus subgen. Circumdati</taxon>
    </lineage>
</organism>
<dbReference type="Proteomes" id="UP000326198">
    <property type="component" value="Unassembled WGS sequence"/>
</dbReference>
<reference evidence="1 2" key="1">
    <citation type="submission" date="2019-04" db="EMBL/GenBank/DDBJ databases">
        <title>Friends and foes A comparative genomics studyof 23 Aspergillus species from section Flavi.</title>
        <authorList>
            <consortium name="DOE Joint Genome Institute"/>
            <person name="Kjaerbolling I."/>
            <person name="Vesth T."/>
            <person name="Frisvad J.C."/>
            <person name="Nybo J.L."/>
            <person name="Theobald S."/>
            <person name="Kildgaard S."/>
            <person name="Isbrandt T."/>
            <person name="Kuo A."/>
            <person name="Sato A."/>
            <person name="Lyhne E.K."/>
            <person name="Kogle M.E."/>
            <person name="Wiebenga A."/>
            <person name="Kun R.S."/>
            <person name="Lubbers R.J."/>
            <person name="Makela M.R."/>
            <person name="Barry K."/>
            <person name="Chovatia M."/>
            <person name="Clum A."/>
            <person name="Daum C."/>
            <person name="Haridas S."/>
            <person name="He G."/>
            <person name="LaButti K."/>
            <person name="Lipzen A."/>
            <person name="Mondo S."/>
            <person name="Riley R."/>
            <person name="Salamov A."/>
            <person name="Simmons B.A."/>
            <person name="Magnuson J.K."/>
            <person name="Henrissat B."/>
            <person name="Mortensen U.H."/>
            <person name="Larsen T.O."/>
            <person name="Devries R.P."/>
            <person name="Grigoriev I.V."/>
            <person name="Machida M."/>
            <person name="Baker S.E."/>
            <person name="Andersen M.R."/>
        </authorList>
    </citation>
    <scope>NUCLEOTIDE SEQUENCE [LARGE SCALE GENOMIC DNA]</scope>
    <source>
        <strain evidence="1 2">IBT 29228</strain>
    </source>
</reference>
<keyword evidence="2" id="KW-1185">Reference proteome</keyword>
<evidence type="ECO:0000313" key="1">
    <source>
        <dbReference type="EMBL" id="KAE8381445.1"/>
    </source>
</evidence>
<sequence length="125" mass="13987">MIWSWGVHLTGRAETPLFRLSVLRVSASSLESPSLIPTHASLGIIFSFLVESHRLRRSVLHLVSLLWTTCRLTRKLCSSLPSSSPLYRAHTHLHSASSINHIIKLLPDLRSLRVPDFRLSTSSPA</sequence>
<protein>
    <submittedName>
        <fullName evidence="1">Uncharacterized protein</fullName>
    </submittedName>
</protein>
<dbReference type="EMBL" id="ML736171">
    <property type="protein sequence ID" value="KAE8381445.1"/>
    <property type="molecule type" value="Genomic_DNA"/>
</dbReference>
<name>A0A5N7BI85_9EURO</name>
<proteinExistence type="predicted"/>
<gene>
    <name evidence="1" type="ORF">BDV26DRAFT_255619</name>
</gene>
<accession>A0A5N7BI85</accession>
<evidence type="ECO:0000313" key="2">
    <source>
        <dbReference type="Proteomes" id="UP000326198"/>
    </source>
</evidence>
<dbReference type="AlphaFoldDB" id="A0A5N7BI85"/>